<gene>
    <name evidence="1" type="ORF">GCM10009606_11540</name>
</gene>
<reference evidence="2" key="1">
    <citation type="journal article" date="2019" name="Int. J. Syst. Evol. Microbiol.">
        <title>The Global Catalogue of Microorganisms (GCM) 10K type strain sequencing project: providing services to taxonomists for standard genome sequencing and annotation.</title>
        <authorList>
            <consortium name="The Broad Institute Genomics Platform"/>
            <consortium name="The Broad Institute Genome Sequencing Center for Infectious Disease"/>
            <person name="Wu L."/>
            <person name="Ma J."/>
        </authorList>
    </citation>
    <scope>NUCLEOTIDE SEQUENCE [LARGE SCALE GENOMIC DNA]</scope>
    <source>
        <strain evidence="2">JCM 11813</strain>
    </source>
</reference>
<proteinExistence type="predicted"/>
<dbReference type="Pfam" id="PF10899">
    <property type="entry name" value="AbiGi"/>
    <property type="match status" value="1"/>
</dbReference>
<evidence type="ECO:0000313" key="2">
    <source>
        <dbReference type="Proteomes" id="UP001499979"/>
    </source>
</evidence>
<protein>
    <submittedName>
        <fullName evidence="1">Uncharacterized protein</fullName>
    </submittedName>
</protein>
<name>A0ABP4EYA8_9ACTN</name>
<keyword evidence="2" id="KW-1185">Reference proteome</keyword>
<organism evidence="1 2">
    <name type="scientific">Nocardioides aquiterrae</name>
    <dbReference type="NCBI Taxonomy" id="203799"/>
    <lineage>
        <taxon>Bacteria</taxon>
        <taxon>Bacillati</taxon>
        <taxon>Actinomycetota</taxon>
        <taxon>Actinomycetes</taxon>
        <taxon>Propionibacteriales</taxon>
        <taxon>Nocardioidaceae</taxon>
        <taxon>Nocardioides</taxon>
    </lineage>
</organism>
<dbReference type="EMBL" id="BAAAJE010000004">
    <property type="protein sequence ID" value="GAA1133122.1"/>
    <property type="molecule type" value="Genomic_DNA"/>
</dbReference>
<dbReference type="RefSeq" id="WP_343906482.1">
    <property type="nucleotide sequence ID" value="NZ_BAAAJE010000004.1"/>
</dbReference>
<comment type="caution">
    <text evidence="1">The sequence shown here is derived from an EMBL/GenBank/DDBJ whole genome shotgun (WGS) entry which is preliminary data.</text>
</comment>
<dbReference type="Proteomes" id="UP001499979">
    <property type="component" value="Unassembled WGS sequence"/>
</dbReference>
<evidence type="ECO:0000313" key="1">
    <source>
        <dbReference type="EMBL" id="GAA1133122.1"/>
    </source>
</evidence>
<dbReference type="InterPro" id="IPR021223">
    <property type="entry name" value="AbiGi"/>
</dbReference>
<sequence>MPKAIEELLQRRTDLSTFLVHLTRAVQDGPTALDNLKSMLTNCVIEARTPFGQARFHDPHLFLSASQKVVCFTETPLEHAWMMIEDIAQDRQVKFEGYGIAVTKTTARKMGANPVWYSDFSRWGEPWPSAAVDKLIAQAVERAEIKAQAGSTYDEALSEEPIFQLTPYFEQMGPMQGGLRKEFWWEREWRKVGNFNMNLPSRIVAVLAPEGQHAHLKEYLQQEAPVWNGRPLLDPTWGLERMVVALARIRVDDMGPFPKLGPGY</sequence>
<accession>A0ABP4EYA8</accession>